<keyword evidence="8" id="KW-0227">DNA damage</keyword>
<keyword evidence="10" id="KW-0239">DNA-directed DNA polymerase</keyword>
<dbReference type="GO" id="GO:0042276">
    <property type="term" value="P:error-prone translesion synthesis"/>
    <property type="evidence" value="ECO:0007669"/>
    <property type="project" value="TreeGrafter"/>
</dbReference>
<protein>
    <recommendedName>
        <fullName evidence="3">DNA polymerase kappa</fullName>
        <ecNumber evidence="2">2.7.7.7</ecNumber>
    </recommendedName>
</protein>
<dbReference type="FunCoup" id="A0A409YXJ0">
    <property type="interactions" value="197"/>
</dbReference>
<keyword evidence="9" id="KW-0460">Magnesium</keyword>
<dbReference type="Gene3D" id="3.40.1170.60">
    <property type="match status" value="1"/>
</dbReference>
<feature type="compositionally biased region" description="Low complexity" evidence="13">
    <location>
        <begin position="633"/>
        <end position="649"/>
    </location>
</feature>
<dbReference type="FunFam" id="3.30.1490.100:FF:000004">
    <property type="entry name" value="DNA polymerase IV"/>
    <property type="match status" value="1"/>
</dbReference>
<evidence type="ECO:0000256" key="12">
    <source>
        <dbReference type="ARBA" id="ARBA00049244"/>
    </source>
</evidence>
<proteinExistence type="inferred from homology"/>
<dbReference type="InterPro" id="IPR017961">
    <property type="entry name" value="DNA_pol_Y-fam_little_finger"/>
</dbReference>
<evidence type="ECO:0000313" key="15">
    <source>
        <dbReference type="EMBL" id="PPR07710.1"/>
    </source>
</evidence>
<evidence type="ECO:0000313" key="16">
    <source>
        <dbReference type="Proteomes" id="UP000284706"/>
    </source>
</evidence>
<keyword evidence="7" id="KW-0479">Metal-binding</keyword>
<evidence type="ECO:0000256" key="4">
    <source>
        <dbReference type="ARBA" id="ARBA00022679"/>
    </source>
</evidence>
<dbReference type="InterPro" id="IPR043502">
    <property type="entry name" value="DNA/RNA_pol_sf"/>
</dbReference>
<dbReference type="EC" id="2.7.7.7" evidence="2"/>
<dbReference type="InterPro" id="IPR024728">
    <property type="entry name" value="PolY_HhH_motif"/>
</dbReference>
<dbReference type="Proteomes" id="UP000284706">
    <property type="component" value="Unassembled WGS sequence"/>
</dbReference>
<dbReference type="Gene3D" id="3.30.70.270">
    <property type="match status" value="1"/>
</dbReference>
<evidence type="ECO:0000256" key="9">
    <source>
        <dbReference type="ARBA" id="ARBA00022842"/>
    </source>
</evidence>
<dbReference type="GO" id="GO:0003684">
    <property type="term" value="F:damaged DNA binding"/>
    <property type="evidence" value="ECO:0007669"/>
    <property type="project" value="InterPro"/>
</dbReference>
<dbReference type="EMBL" id="NHYE01000021">
    <property type="protein sequence ID" value="PPR07710.1"/>
    <property type="molecule type" value="Genomic_DNA"/>
</dbReference>
<feature type="region of interest" description="Disordered" evidence="13">
    <location>
        <begin position="507"/>
        <end position="566"/>
    </location>
</feature>
<dbReference type="InterPro" id="IPR050116">
    <property type="entry name" value="DNA_polymerase-Y"/>
</dbReference>
<dbReference type="SUPFAM" id="SSF100879">
    <property type="entry name" value="Lesion bypass DNA polymerase (Y-family), little finger domain"/>
    <property type="match status" value="1"/>
</dbReference>
<dbReference type="GO" id="GO:0005634">
    <property type="term" value="C:nucleus"/>
    <property type="evidence" value="ECO:0007669"/>
    <property type="project" value="TreeGrafter"/>
</dbReference>
<keyword evidence="4" id="KW-0808">Transferase</keyword>
<evidence type="ECO:0000256" key="5">
    <source>
        <dbReference type="ARBA" id="ARBA00022695"/>
    </source>
</evidence>
<dbReference type="GO" id="GO:0006281">
    <property type="term" value="P:DNA repair"/>
    <property type="evidence" value="ECO:0007669"/>
    <property type="project" value="UniProtKB-KW"/>
</dbReference>
<dbReference type="Gene3D" id="3.30.160.60">
    <property type="entry name" value="Classic Zinc Finger"/>
    <property type="match status" value="1"/>
</dbReference>
<dbReference type="FunFam" id="3.40.1170.60:FF:000012">
    <property type="entry name" value="Putative DNA-directed polymerase kappa"/>
    <property type="match status" value="1"/>
</dbReference>
<dbReference type="Gene3D" id="3.30.1490.100">
    <property type="entry name" value="DNA polymerase, Y-family, little finger domain"/>
    <property type="match status" value="1"/>
</dbReference>
<dbReference type="InParanoid" id="A0A409YXJ0"/>
<feature type="region of interest" description="Disordered" evidence="13">
    <location>
        <begin position="601"/>
        <end position="649"/>
    </location>
</feature>
<dbReference type="PANTHER" id="PTHR11076">
    <property type="entry name" value="DNA REPAIR POLYMERASE UMUC / TRANSFERASE FAMILY MEMBER"/>
    <property type="match status" value="1"/>
</dbReference>
<feature type="domain" description="UmuC" evidence="14">
    <location>
        <begin position="108"/>
        <end position="284"/>
    </location>
</feature>
<dbReference type="GO" id="GO:0046872">
    <property type="term" value="F:metal ion binding"/>
    <property type="evidence" value="ECO:0007669"/>
    <property type="project" value="UniProtKB-KW"/>
</dbReference>
<evidence type="ECO:0000256" key="6">
    <source>
        <dbReference type="ARBA" id="ARBA00022705"/>
    </source>
</evidence>
<evidence type="ECO:0000256" key="8">
    <source>
        <dbReference type="ARBA" id="ARBA00022763"/>
    </source>
</evidence>
<feature type="region of interest" description="Disordered" evidence="13">
    <location>
        <begin position="1"/>
        <end position="22"/>
    </location>
</feature>
<dbReference type="InterPro" id="IPR036775">
    <property type="entry name" value="DNA_pol_Y-fam_lit_finger_sf"/>
</dbReference>
<comment type="catalytic activity">
    <reaction evidence="12">
        <text>DNA(n) + a 2'-deoxyribonucleoside 5'-triphosphate = DNA(n+1) + diphosphate</text>
        <dbReference type="Rhea" id="RHEA:22508"/>
        <dbReference type="Rhea" id="RHEA-COMP:17339"/>
        <dbReference type="Rhea" id="RHEA-COMP:17340"/>
        <dbReference type="ChEBI" id="CHEBI:33019"/>
        <dbReference type="ChEBI" id="CHEBI:61560"/>
        <dbReference type="ChEBI" id="CHEBI:173112"/>
        <dbReference type="EC" id="2.7.7.7"/>
    </reaction>
</comment>
<evidence type="ECO:0000256" key="10">
    <source>
        <dbReference type="ARBA" id="ARBA00022932"/>
    </source>
</evidence>
<organism evidence="15 16">
    <name type="scientific">Gymnopilus dilepis</name>
    <dbReference type="NCBI Taxonomy" id="231916"/>
    <lineage>
        <taxon>Eukaryota</taxon>
        <taxon>Fungi</taxon>
        <taxon>Dikarya</taxon>
        <taxon>Basidiomycota</taxon>
        <taxon>Agaricomycotina</taxon>
        <taxon>Agaricomycetes</taxon>
        <taxon>Agaricomycetidae</taxon>
        <taxon>Agaricales</taxon>
        <taxon>Agaricineae</taxon>
        <taxon>Hymenogastraceae</taxon>
        <taxon>Gymnopilus</taxon>
    </lineage>
</organism>
<dbReference type="Gene3D" id="1.10.150.810">
    <property type="match status" value="2"/>
</dbReference>
<dbReference type="AlphaFoldDB" id="A0A409YXJ0"/>
<keyword evidence="6" id="KW-0235">DNA replication</keyword>
<sequence length="649" mass="72468">MASNQAPEHPKSSQETESLVRRLAGPSVGKAGLAKDQTEINRIITDASKGSKFYENEKKKDKELTVRIEKILKQRDEALKGADISKIEASVDQLISQIETQRDLSQIIVHVDMDAFYANVELLDNPNLKDKPFAVGKGVLTTASYEARKYGVRSGMAGFIAKKLCPDLIFMPNRFSRYSEMSGKVMEIFHRYDPDMCPAGCDEGYLNITTYCEEHLLTAEECVQQMRETVFQETKLTVSAGIAPNKYITFVQNKPNGQFQLPFDAEAIKDFMRELSIRKVPGIGRVNERLLETIGIKTCGDIHTQRAVISLMDKQFGLVFLLRTYLGIASNIVQAHRREERKSIGAERTFSALGDLEKILDKLKEVAAELEKDMEETGWVGRTVTLKFKLDTYQVFTRAKSLDHWVSKKEELFAIGKELLLPETPLKIRLIGLRVTKLKDLRDTGSSGIKRFFESSANDASRKKAKLEHVQDEMDDAMPGFHENEEADYGMEDGDQEDDIIEILDVKEGRAEAQSPVKPARRPPHSTINAEASSSKLPPPARPRSQSESAPKTPKPASSKTSAQVESQECPICGKTLQTDNQGLNAHIDFCLSRGAIREAQVEATKASKEPSTFKGWQKPVSLKKPDSKQSKPRSSSGKGKPPSSSKRR</sequence>
<comment type="similarity">
    <text evidence="1">Belongs to the DNA polymerase type-Y family.</text>
</comment>
<evidence type="ECO:0000256" key="1">
    <source>
        <dbReference type="ARBA" id="ARBA00010945"/>
    </source>
</evidence>
<feature type="compositionally biased region" description="Basic and acidic residues" evidence="13">
    <location>
        <begin position="8"/>
        <end position="20"/>
    </location>
</feature>
<reference evidence="15 16" key="1">
    <citation type="journal article" date="2018" name="Evol. Lett.">
        <title>Horizontal gene cluster transfer increased hallucinogenic mushroom diversity.</title>
        <authorList>
            <person name="Reynolds H.T."/>
            <person name="Vijayakumar V."/>
            <person name="Gluck-Thaler E."/>
            <person name="Korotkin H.B."/>
            <person name="Matheny P.B."/>
            <person name="Slot J.C."/>
        </authorList>
    </citation>
    <scope>NUCLEOTIDE SEQUENCE [LARGE SCALE GENOMIC DNA]</scope>
    <source>
        <strain evidence="15 16">SRW20</strain>
    </source>
</reference>
<comment type="caution">
    <text evidence="15">The sequence shown here is derived from an EMBL/GenBank/DDBJ whole genome shotgun (WGS) entry which is preliminary data.</text>
</comment>
<dbReference type="NCBIfam" id="NF002677">
    <property type="entry name" value="PRK02406.1"/>
    <property type="match status" value="1"/>
</dbReference>
<dbReference type="CDD" id="cd03586">
    <property type="entry name" value="PolY_Pol_IV_kappa"/>
    <property type="match status" value="1"/>
</dbReference>
<keyword evidence="11" id="KW-0234">DNA repair</keyword>
<dbReference type="STRING" id="231916.A0A409YXJ0"/>
<evidence type="ECO:0000256" key="2">
    <source>
        <dbReference type="ARBA" id="ARBA00012417"/>
    </source>
</evidence>
<dbReference type="Pfam" id="PF11798">
    <property type="entry name" value="IMS_HHH"/>
    <property type="match status" value="1"/>
</dbReference>
<feature type="compositionally biased region" description="Polar residues" evidence="13">
    <location>
        <begin position="526"/>
        <end position="536"/>
    </location>
</feature>
<dbReference type="InterPro" id="IPR001126">
    <property type="entry name" value="UmuC"/>
</dbReference>
<dbReference type="GO" id="GO:0070987">
    <property type="term" value="P:error-free translesion synthesis"/>
    <property type="evidence" value="ECO:0007669"/>
    <property type="project" value="UniProtKB-ARBA"/>
</dbReference>
<keyword evidence="5" id="KW-0548">Nucleotidyltransferase</keyword>
<evidence type="ECO:0000256" key="13">
    <source>
        <dbReference type="SAM" id="MobiDB-lite"/>
    </source>
</evidence>
<dbReference type="GO" id="GO:0006260">
    <property type="term" value="P:DNA replication"/>
    <property type="evidence" value="ECO:0007669"/>
    <property type="project" value="UniProtKB-KW"/>
</dbReference>
<dbReference type="GO" id="GO:0003887">
    <property type="term" value="F:DNA-directed DNA polymerase activity"/>
    <property type="evidence" value="ECO:0007669"/>
    <property type="project" value="UniProtKB-KW"/>
</dbReference>
<evidence type="ECO:0000256" key="11">
    <source>
        <dbReference type="ARBA" id="ARBA00023204"/>
    </source>
</evidence>
<dbReference type="SUPFAM" id="SSF56672">
    <property type="entry name" value="DNA/RNA polymerases"/>
    <property type="match status" value="1"/>
</dbReference>
<keyword evidence="16" id="KW-1185">Reference proteome</keyword>
<dbReference type="PANTHER" id="PTHR11076:SF33">
    <property type="entry name" value="DNA POLYMERASE KAPPA"/>
    <property type="match status" value="1"/>
</dbReference>
<evidence type="ECO:0000256" key="3">
    <source>
        <dbReference type="ARBA" id="ARBA00016178"/>
    </source>
</evidence>
<dbReference type="InterPro" id="IPR043128">
    <property type="entry name" value="Rev_trsase/Diguanyl_cyclase"/>
</dbReference>
<dbReference type="Pfam" id="PF00817">
    <property type="entry name" value="IMS"/>
    <property type="match status" value="1"/>
</dbReference>
<dbReference type="FunFam" id="1.10.150.810:FF:000003">
    <property type="entry name" value="DNA polymerase kappa subunit"/>
    <property type="match status" value="1"/>
</dbReference>
<accession>A0A409YXJ0</accession>
<dbReference type="PROSITE" id="PS50173">
    <property type="entry name" value="UMUC"/>
    <property type="match status" value="1"/>
</dbReference>
<evidence type="ECO:0000256" key="7">
    <source>
        <dbReference type="ARBA" id="ARBA00022723"/>
    </source>
</evidence>
<name>A0A409YXJ0_9AGAR</name>
<feature type="compositionally biased region" description="Polar residues" evidence="13">
    <location>
        <begin position="544"/>
        <end position="566"/>
    </location>
</feature>
<dbReference type="InterPro" id="IPR022880">
    <property type="entry name" value="DNApol_IV"/>
</dbReference>
<gene>
    <name evidence="15" type="ORF">CVT26_003733</name>
</gene>
<dbReference type="OrthoDB" id="1747274at2759"/>
<evidence type="ECO:0000259" key="14">
    <source>
        <dbReference type="PROSITE" id="PS50173"/>
    </source>
</evidence>
<dbReference type="Pfam" id="PF11799">
    <property type="entry name" value="IMS_C"/>
    <property type="match status" value="1"/>
</dbReference>